<feature type="domain" description="HTH lysR-type" evidence="5">
    <location>
        <begin position="1"/>
        <end position="59"/>
    </location>
</feature>
<dbReference type="AlphaFoldDB" id="A0A4Z0BUA6"/>
<dbReference type="Gene3D" id="3.40.190.290">
    <property type="match status" value="1"/>
</dbReference>
<evidence type="ECO:0000313" key="7">
    <source>
        <dbReference type="Proteomes" id="UP000298180"/>
    </source>
</evidence>
<dbReference type="SUPFAM" id="SSF46785">
    <property type="entry name" value="Winged helix' DNA-binding domain"/>
    <property type="match status" value="1"/>
</dbReference>
<name>A0A4Z0BUA6_9BURK</name>
<proteinExistence type="inferred from homology"/>
<reference evidence="6 7" key="1">
    <citation type="submission" date="2019-03" db="EMBL/GenBank/DDBJ databases">
        <title>Ramlibacter henchirensis DSM 14656, whole genome shotgun sequence.</title>
        <authorList>
            <person name="Zhang X."/>
            <person name="Feng G."/>
            <person name="Zhu H."/>
        </authorList>
    </citation>
    <scope>NUCLEOTIDE SEQUENCE [LARGE SCALE GENOMIC DNA]</scope>
    <source>
        <strain evidence="6 7">DSM 14656</strain>
    </source>
</reference>
<evidence type="ECO:0000256" key="4">
    <source>
        <dbReference type="ARBA" id="ARBA00023163"/>
    </source>
</evidence>
<keyword evidence="4" id="KW-0804">Transcription</keyword>
<dbReference type="InterPro" id="IPR036388">
    <property type="entry name" value="WH-like_DNA-bd_sf"/>
</dbReference>
<accession>A0A4Z0BUA6</accession>
<evidence type="ECO:0000256" key="3">
    <source>
        <dbReference type="ARBA" id="ARBA00023125"/>
    </source>
</evidence>
<dbReference type="Proteomes" id="UP000298180">
    <property type="component" value="Unassembled WGS sequence"/>
</dbReference>
<evidence type="ECO:0000259" key="5">
    <source>
        <dbReference type="PROSITE" id="PS50931"/>
    </source>
</evidence>
<dbReference type="InterPro" id="IPR036390">
    <property type="entry name" value="WH_DNA-bd_sf"/>
</dbReference>
<sequence>MNSLQQIAAFADTAKHGSFAAAARETGSAPSTLAKAVARLEQRLGVKLFHRTTRQVSLTADGERLFHRCQRLLVEVDELQADAAGVRASPSGTLRIDMPIVLGRRLVMPLLAQLAREHPELALDVRLQDGYVDLVKEGIDVAIRVGELSDSTLVSRRIGSQSMVLVGSPAYLTGRGVPRRLEQLALHDALIFRMPSTGKDRPWRFRRKGEDVELRPESRVRVNDGEGLVHAALLGQGLAQLPDYFVREELARGQLVEVLPGLRPPPIPVSVVYPGARLVPQRVRVFVDALVGLEV</sequence>
<dbReference type="Pfam" id="PF03466">
    <property type="entry name" value="LysR_substrate"/>
    <property type="match status" value="1"/>
</dbReference>
<dbReference type="CDD" id="cd08422">
    <property type="entry name" value="PBP2_CrgA_like"/>
    <property type="match status" value="1"/>
</dbReference>
<dbReference type="InterPro" id="IPR000847">
    <property type="entry name" value="LysR_HTH_N"/>
</dbReference>
<protein>
    <submittedName>
        <fullName evidence="6">LysR family transcriptional regulator</fullName>
    </submittedName>
</protein>
<dbReference type="GO" id="GO:0043565">
    <property type="term" value="F:sequence-specific DNA binding"/>
    <property type="evidence" value="ECO:0007669"/>
    <property type="project" value="TreeGrafter"/>
</dbReference>
<dbReference type="InterPro" id="IPR058163">
    <property type="entry name" value="LysR-type_TF_proteobact-type"/>
</dbReference>
<dbReference type="RefSeq" id="WP_135263849.1">
    <property type="nucleotide sequence ID" value="NZ_SMLM01000002.1"/>
</dbReference>
<dbReference type="PANTHER" id="PTHR30537">
    <property type="entry name" value="HTH-TYPE TRANSCRIPTIONAL REGULATOR"/>
    <property type="match status" value="1"/>
</dbReference>
<evidence type="ECO:0000313" key="6">
    <source>
        <dbReference type="EMBL" id="TFZ02322.1"/>
    </source>
</evidence>
<dbReference type="PANTHER" id="PTHR30537:SF5">
    <property type="entry name" value="HTH-TYPE TRANSCRIPTIONAL ACTIVATOR TTDR-RELATED"/>
    <property type="match status" value="1"/>
</dbReference>
<dbReference type="OrthoDB" id="9110639at2"/>
<dbReference type="InterPro" id="IPR005119">
    <property type="entry name" value="LysR_subst-bd"/>
</dbReference>
<dbReference type="Pfam" id="PF00126">
    <property type="entry name" value="HTH_1"/>
    <property type="match status" value="1"/>
</dbReference>
<dbReference type="FunFam" id="3.40.190.290:FF:000001">
    <property type="entry name" value="Transcriptional regulator, LysR family"/>
    <property type="match status" value="1"/>
</dbReference>
<dbReference type="GO" id="GO:0006351">
    <property type="term" value="P:DNA-templated transcription"/>
    <property type="evidence" value="ECO:0007669"/>
    <property type="project" value="TreeGrafter"/>
</dbReference>
<dbReference type="Gene3D" id="1.10.10.10">
    <property type="entry name" value="Winged helix-like DNA-binding domain superfamily/Winged helix DNA-binding domain"/>
    <property type="match status" value="1"/>
</dbReference>
<evidence type="ECO:0000256" key="2">
    <source>
        <dbReference type="ARBA" id="ARBA00023015"/>
    </source>
</evidence>
<dbReference type="FunFam" id="1.10.10.10:FF:000001">
    <property type="entry name" value="LysR family transcriptional regulator"/>
    <property type="match status" value="1"/>
</dbReference>
<comment type="caution">
    <text evidence="6">The sequence shown here is derived from an EMBL/GenBank/DDBJ whole genome shotgun (WGS) entry which is preliminary data.</text>
</comment>
<dbReference type="SUPFAM" id="SSF53850">
    <property type="entry name" value="Periplasmic binding protein-like II"/>
    <property type="match status" value="1"/>
</dbReference>
<dbReference type="PROSITE" id="PS50931">
    <property type="entry name" value="HTH_LYSR"/>
    <property type="match status" value="1"/>
</dbReference>
<comment type="similarity">
    <text evidence="1">Belongs to the LysR transcriptional regulatory family.</text>
</comment>
<organism evidence="6 7">
    <name type="scientific">Ramlibacter henchirensis</name>
    <dbReference type="NCBI Taxonomy" id="204072"/>
    <lineage>
        <taxon>Bacteria</taxon>
        <taxon>Pseudomonadati</taxon>
        <taxon>Pseudomonadota</taxon>
        <taxon>Betaproteobacteria</taxon>
        <taxon>Burkholderiales</taxon>
        <taxon>Comamonadaceae</taxon>
        <taxon>Ramlibacter</taxon>
    </lineage>
</organism>
<evidence type="ECO:0000256" key="1">
    <source>
        <dbReference type="ARBA" id="ARBA00009437"/>
    </source>
</evidence>
<keyword evidence="7" id="KW-1185">Reference proteome</keyword>
<keyword evidence="3" id="KW-0238">DNA-binding</keyword>
<dbReference type="GO" id="GO:0003700">
    <property type="term" value="F:DNA-binding transcription factor activity"/>
    <property type="evidence" value="ECO:0007669"/>
    <property type="project" value="InterPro"/>
</dbReference>
<keyword evidence="2" id="KW-0805">Transcription regulation</keyword>
<gene>
    <name evidence="6" type="ORF">EZ313_13705</name>
</gene>
<dbReference type="EMBL" id="SMLM01000002">
    <property type="protein sequence ID" value="TFZ02322.1"/>
    <property type="molecule type" value="Genomic_DNA"/>
</dbReference>